<dbReference type="OrthoDB" id="409173at2759"/>
<dbReference type="GO" id="GO:0015086">
    <property type="term" value="F:cadmium ion transmembrane transporter activity"/>
    <property type="evidence" value="ECO:0007669"/>
    <property type="project" value="TreeGrafter"/>
</dbReference>
<dbReference type="InterPro" id="IPR017187">
    <property type="entry name" value="EIN2"/>
</dbReference>
<accession>A0A9D5C4W7</accession>
<organism evidence="8 9">
    <name type="scientific">Dioscorea zingiberensis</name>
    <dbReference type="NCBI Taxonomy" id="325984"/>
    <lineage>
        <taxon>Eukaryota</taxon>
        <taxon>Viridiplantae</taxon>
        <taxon>Streptophyta</taxon>
        <taxon>Embryophyta</taxon>
        <taxon>Tracheophyta</taxon>
        <taxon>Spermatophyta</taxon>
        <taxon>Magnoliopsida</taxon>
        <taxon>Liliopsida</taxon>
        <taxon>Dioscoreales</taxon>
        <taxon>Dioscoreaceae</taxon>
        <taxon>Dioscorea</taxon>
    </lineage>
</organism>
<feature type="transmembrane region" description="Helical" evidence="7">
    <location>
        <begin position="282"/>
        <end position="300"/>
    </location>
</feature>
<evidence type="ECO:0000256" key="7">
    <source>
        <dbReference type="SAM" id="Phobius"/>
    </source>
</evidence>
<dbReference type="PANTHER" id="PTHR11706:SF75">
    <property type="entry name" value="ETHYLENE-INSENSITIVE PROTEIN 2"/>
    <property type="match status" value="1"/>
</dbReference>
<feature type="transmembrane region" description="Helical" evidence="7">
    <location>
        <begin position="118"/>
        <end position="144"/>
    </location>
</feature>
<feature type="transmembrane region" description="Helical" evidence="7">
    <location>
        <begin position="385"/>
        <end position="409"/>
    </location>
</feature>
<evidence type="ECO:0000313" key="9">
    <source>
        <dbReference type="Proteomes" id="UP001085076"/>
    </source>
</evidence>
<dbReference type="Proteomes" id="UP001085076">
    <property type="component" value="Miscellaneous, Linkage group lg08"/>
</dbReference>
<keyword evidence="5 7" id="KW-0472">Membrane</keyword>
<evidence type="ECO:0000256" key="6">
    <source>
        <dbReference type="SAM" id="MobiDB-lite"/>
    </source>
</evidence>
<feature type="transmembrane region" description="Helical" evidence="7">
    <location>
        <begin position="190"/>
        <end position="209"/>
    </location>
</feature>
<dbReference type="GO" id="GO:0005384">
    <property type="term" value="F:manganese ion transmembrane transporter activity"/>
    <property type="evidence" value="ECO:0007669"/>
    <property type="project" value="TreeGrafter"/>
</dbReference>
<keyword evidence="3 7" id="KW-0812">Transmembrane</keyword>
<feature type="region of interest" description="Disordered" evidence="6">
    <location>
        <begin position="604"/>
        <end position="655"/>
    </location>
</feature>
<protein>
    <recommendedName>
        <fullName evidence="10">Ethylene-insensitive protein 2</fullName>
    </recommendedName>
</protein>
<evidence type="ECO:0000313" key="8">
    <source>
        <dbReference type="EMBL" id="KAJ0966328.1"/>
    </source>
</evidence>
<evidence type="ECO:0000256" key="1">
    <source>
        <dbReference type="ARBA" id="ARBA00004141"/>
    </source>
</evidence>
<dbReference type="InterPro" id="IPR001046">
    <property type="entry name" value="NRAMP_fam"/>
</dbReference>
<evidence type="ECO:0000256" key="2">
    <source>
        <dbReference type="ARBA" id="ARBA00009965"/>
    </source>
</evidence>
<sequence length="1280" mass="141049">MAFNMFEAAVPHLFSSLGPALMLSMGYIDLGKWVAAVEGGARFGFDLIALVFFFNCAAILCQYLAICIGMATGKNLAEICSEEYSKSTCILLGVQAEISMIISELTMVLGVAHGLGLLFGLEMFPCIFLATVCTAPLLLFVALWDNFKVEALYISIAGIAFGFYVIGVLISQPEFPLAMNRVFPSLSGESAYSLMALLGANIMVHNFYIHSSVVQKQRRQPNVAMGTLFHDHFFAILSIFTGIFLVNYVLMNSAAAVFSNIDVVLNFQDVNLLMDQIFRSPIAPVAFFLVLFFSSQITALNWNIGGKVISTYFFGINLSVWVHLVLVKGLAVIPALYYARNGGADEIYQLLIFCQIILAMLLPSSVIPLFRVSSSSLMGAFKIPWYVEILALSVFLGMLAANTFFIMDILFGNSSWISNLHEGMGSSTLVPHAILFLIACTSVGLTLYLTVTPLKSASEQPDTQSFAWNIQQNNLELSGVREFDDPDKIKYDVDHESTTLESDALENPIESHTNESTLDTKVNTAEMVVDSDHDFWQSVHNTGLTAVCNSPVHLVEKSKSLVDAETEEILGIVSVCSFTDSGALQKIEPKEPIVKDVEVSMDVYSDNNNSNNNKEEFTSQPEDSSRGILPTPNFESTGLSNTPTERVSDGGNGSGSLSKLSGLGRAARRQFSAILDEFWGHLFDFHGKLTQEASTRKFDVLLGLDLKIVGSSVKADIAGDEFSKGYLLDLDRRSILQTNLKDYSFPRHKMNTSLESPFGAQMGSRPYSHNMQVMGAHTKNSFTNQFESNQRHTMYSPYVSDSQDHQPATIHGYQIASYLGGGGAGRIPYSSNDSVGLPTTSFATSFIANHCDPVMYSRAQSALSSLGTSGFQDHPTTPRISGLQVERPYYKPSFVETGENVGSSSYEKKYHSSPDISALIASIRHSSLNDGNAQNAQWGGPTGTQPSIRRMAYEQSQYLNSVPRTGVPLAFNELSPPKPHRDVFSSHSSVNPDAKSLWSRQPFEQLFGMINNDQTIRDAKLDNRASVAPRENSHTEPETKILQYLRSCFKKLLKLEGSDWLFRQNGGVDEELIDRVAAAEKFLHEAESSVINQANMLDQHMLDRKNGAIHRSEEGELAHLLWIINCGDGCIWRPTLVVSFGVWCIRRILELSVVESRPELWGKYTYVLNRLQGILEPAFSKPRNPFVGCSCLKIQDTRNCNTPMQNWFMSASGEASKGSITTAPMILEMIKDVEASVSGRKGRTGTAAGDVAFPKGKENLVSVLKRYKRRLSNKPPAGNQ</sequence>
<feature type="transmembrane region" description="Helical" evidence="7">
    <location>
        <begin position="89"/>
        <end position="112"/>
    </location>
</feature>
<dbReference type="GO" id="GO:0009873">
    <property type="term" value="P:ethylene-activated signaling pathway"/>
    <property type="evidence" value="ECO:0007669"/>
    <property type="project" value="InterPro"/>
</dbReference>
<proteinExistence type="inferred from homology"/>
<evidence type="ECO:0000256" key="3">
    <source>
        <dbReference type="ARBA" id="ARBA00022692"/>
    </source>
</evidence>
<evidence type="ECO:0008006" key="10">
    <source>
        <dbReference type="Google" id="ProtNLM"/>
    </source>
</evidence>
<comment type="subcellular location">
    <subcellularLocation>
        <location evidence="1">Membrane</location>
        <topology evidence="1">Multi-pass membrane protein</topology>
    </subcellularLocation>
</comment>
<dbReference type="PIRSF" id="PIRSF037378">
    <property type="entry name" value="EIN2"/>
    <property type="match status" value="1"/>
</dbReference>
<feature type="transmembrane region" description="Helical" evidence="7">
    <location>
        <begin position="229"/>
        <end position="250"/>
    </location>
</feature>
<feature type="transmembrane region" description="Helical" evidence="7">
    <location>
        <begin position="9"/>
        <end position="28"/>
    </location>
</feature>
<feature type="transmembrane region" description="Helical" evidence="7">
    <location>
        <begin position="151"/>
        <end position="170"/>
    </location>
</feature>
<dbReference type="PRINTS" id="PR00447">
    <property type="entry name" value="NATRESASSCMP"/>
</dbReference>
<evidence type="ECO:0000256" key="5">
    <source>
        <dbReference type="ARBA" id="ARBA00023136"/>
    </source>
</evidence>
<name>A0A9D5C4W7_9LILI</name>
<feature type="transmembrane region" description="Helical" evidence="7">
    <location>
        <begin position="48"/>
        <end position="68"/>
    </location>
</feature>
<dbReference type="Pfam" id="PF01566">
    <property type="entry name" value="Nramp"/>
    <property type="match status" value="1"/>
</dbReference>
<dbReference type="GO" id="GO:0034755">
    <property type="term" value="P:iron ion transmembrane transport"/>
    <property type="evidence" value="ECO:0007669"/>
    <property type="project" value="TreeGrafter"/>
</dbReference>
<evidence type="ECO:0000256" key="4">
    <source>
        <dbReference type="ARBA" id="ARBA00022989"/>
    </source>
</evidence>
<reference evidence="8" key="1">
    <citation type="submission" date="2021-03" db="EMBL/GenBank/DDBJ databases">
        <authorList>
            <person name="Li Z."/>
            <person name="Yang C."/>
        </authorList>
    </citation>
    <scope>NUCLEOTIDE SEQUENCE</scope>
    <source>
        <strain evidence="8">Dzin_1.0</strain>
        <tissue evidence="8">Leaf</tissue>
    </source>
</reference>
<keyword evidence="9" id="KW-1185">Reference proteome</keyword>
<reference evidence="8" key="2">
    <citation type="journal article" date="2022" name="Hortic Res">
        <title>The genome of Dioscorea zingiberensis sheds light on the biosynthesis, origin and evolution of the medicinally important diosgenin saponins.</title>
        <authorList>
            <person name="Li Y."/>
            <person name="Tan C."/>
            <person name="Li Z."/>
            <person name="Guo J."/>
            <person name="Li S."/>
            <person name="Chen X."/>
            <person name="Wang C."/>
            <person name="Dai X."/>
            <person name="Yang H."/>
            <person name="Song W."/>
            <person name="Hou L."/>
            <person name="Xu J."/>
            <person name="Tong Z."/>
            <person name="Xu A."/>
            <person name="Yuan X."/>
            <person name="Wang W."/>
            <person name="Yang Q."/>
            <person name="Chen L."/>
            <person name="Sun Z."/>
            <person name="Wang K."/>
            <person name="Pan B."/>
            <person name="Chen J."/>
            <person name="Bao Y."/>
            <person name="Liu F."/>
            <person name="Qi X."/>
            <person name="Gang D.R."/>
            <person name="Wen J."/>
            <person name="Li J."/>
        </authorList>
    </citation>
    <scope>NUCLEOTIDE SEQUENCE</scope>
    <source>
        <strain evidence="8">Dzin_1.0</strain>
    </source>
</reference>
<feature type="transmembrane region" description="Helical" evidence="7">
    <location>
        <begin position="312"/>
        <end position="338"/>
    </location>
</feature>
<dbReference type="AlphaFoldDB" id="A0A9D5C4W7"/>
<gene>
    <name evidence="8" type="ORF">J5N97_027466</name>
</gene>
<dbReference type="EMBL" id="JAGGNH010000008">
    <property type="protein sequence ID" value="KAJ0966328.1"/>
    <property type="molecule type" value="Genomic_DNA"/>
</dbReference>
<comment type="caution">
    <text evidence="8">The sequence shown here is derived from an EMBL/GenBank/DDBJ whole genome shotgun (WGS) entry which is preliminary data.</text>
</comment>
<feature type="transmembrane region" description="Helical" evidence="7">
    <location>
        <begin position="350"/>
        <end position="373"/>
    </location>
</feature>
<dbReference type="GO" id="GO:0005886">
    <property type="term" value="C:plasma membrane"/>
    <property type="evidence" value="ECO:0007669"/>
    <property type="project" value="TreeGrafter"/>
</dbReference>
<keyword evidence="4 7" id="KW-1133">Transmembrane helix</keyword>
<comment type="similarity">
    <text evidence="2">Belongs to the NRAMP (TC 2.A.55) family.</text>
</comment>
<feature type="compositionally biased region" description="Polar residues" evidence="6">
    <location>
        <begin position="633"/>
        <end position="645"/>
    </location>
</feature>
<dbReference type="PANTHER" id="PTHR11706">
    <property type="entry name" value="SOLUTE CARRIER PROTEIN FAMILY 11 MEMBER"/>
    <property type="match status" value="1"/>
</dbReference>